<sequence>MTPQTKALTASLATSPAREGASCDRIPIWIPSEPMLPKPHKAHIQKIRVARYTKQESDGVEHVPGNEIKRQGRRVDVEEASPPRQQAVNETNEGKNAEQRSHDTASNLDTEPGAVRKGVDGVGSGVLLIIRNDDLAGREGLLNFRIAELGDGKGCGDGHDARRHHGLRIEAETDVSDEHRAGNGGETTRQNLVQLRIGHVRHKGANEKSRLALADKGSGGSNDSLGARHLKSPEDEGGHLADEPLQEPDVVEDLDNGDEEDDGRQNVDDEVAELVHLVEITGSISDELEDVVAGAGSQDEEGDDELRKHATDDGAPVDHLAVARGTPESEDGESQTKQRHGTVLAVVVGKLLRSHRSDKHGGHGDGTSSGSTSLGRESIVNTDSALRPGPDDGAGQVRAADVEEEEAHGDGKPHQEGDAPVHVVAVQNEACNPPASKQQEDEQVEKGAVTAVKGARLGRLVLRRALVIVGNDANLLAIGILGRALTTKLGLLDIVLAAGARVVVMVQVALGRNGLRTGALGVHDVVFRNAGGVVE</sequence>
<feature type="compositionally biased region" description="Basic and acidic residues" evidence="1">
    <location>
        <begin position="231"/>
        <end position="242"/>
    </location>
</feature>
<feature type="region of interest" description="Disordered" evidence="1">
    <location>
        <begin position="292"/>
        <end position="317"/>
    </location>
</feature>
<organism evidence="2 3">
    <name type="scientific">Verticillium longisporum</name>
    <name type="common">Verticillium dahliae var. longisporum</name>
    <dbReference type="NCBI Taxonomy" id="100787"/>
    <lineage>
        <taxon>Eukaryota</taxon>
        <taxon>Fungi</taxon>
        <taxon>Dikarya</taxon>
        <taxon>Ascomycota</taxon>
        <taxon>Pezizomycotina</taxon>
        <taxon>Sordariomycetes</taxon>
        <taxon>Hypocreomycetidae</taxon>
        <taxon>Glomerellales</taxon>
        <taxon>Plectosphaerellaceae</taxon>
        <taxon>Verticillium</taxon>
    </lineage>
</organism>
<name>A0A0G4MVI4_VERLO</name>
<feature type="compositionally biased region" description="Basic and acidic residues" evidence="1">
    <location>
        <begin position="170"/>
        <end position="181"/>
    </location>
</feature>
<protein>
    <submittedName>
        <fullName evidence="2">Uncharacterized protein</fullName>
    </submittedName>
</protein>
<evidence type="ECO:0000313" key="2">
    <source>
        <dbReference type="EMBL" id="CRK38233.1"/>
    </source>
</evidence>
<feature type="compositionally biased region" description="Basic and acidic residues" evidence="1">
    <location>
        <begin position="67"/>
        <end position="77"/>
    </location>
</feature>
<feature type="compositionally biased region" description="Basic and acidic residues" evidence="1">
    <location>
        <begin position="92"/>
        <end position="103"/>
    </location>
</feature>
<gene>
    <name evidence="2" type="ORF">BN1708_007695</name>
</gene>
<feature type="region of interest" description="Disordered" evidence="1">
    <location>
        <begin position="204"/>
        <end position="264"/>
    </location>
</feature>
<feature type="compositionally biased region" description="Basic and acidic residues" evidence="1">
    <location>
        <begin position="408"/>
        <end position="417"/>
    </location>
</feature>
<feature type="compositionally biased region" description="Acidic residues" evidence="1">
    <location>
        <begin position="244"/>
        <end position="264"/>
    </location>
</feature>
<dbReference type="AlphaFoldDB" id="A0A0G4MVI4"/>
<proteinExistence type="predicted"/>
<keyword evidence="3" id="KW-1185">Reference proteome</keyword>
<evidence type="ECO:0000256" key="1">
    <source>
        <dbReference type="SAM" id="MobiDB-lite"/>
    </source>
</evidence>
<feature type="non-terminal residue" evidence="2">
    <location>
        <position position="535"/>
    </location>
</feature>
<accession>A0A0G4MVI4</accession>
<dbReference type="EMBL" id="CVQH01025305">
    <property type="protein sequence ID" value="CRK38233.1"/>
    <property type="molecule type" value="Genomic_DNA"/>
</dbReference>
<feature type="region of interest" description="Disordered" evidence="1">
    <location>
        <begin position="170"/>
        <end position="191"/>
    </location>
</feature>
<feature type="region of interest" description="Disordered" evidence="1">
    <location>
        <begin position="1"/>
        <end position="20"/>
    </location>
</feature>
<evidence type="ECO:0000313" key="3">
    <source>
        <dbReference type="Proteomes" id="UP000044602"/>
    </source>
</evidence>
<dbReference type="Proteomes" id="UP000044602">
    <property type="component" value="Unassembled WGS sequence"/>
</dbReference>
<feature type="compositionally biased region" description="Polar residues" evidence="1">
    <location>
        <begin position="1"/>
        <end position="14"/>
    </location>
</feature>
<feature type="region of interest" description="Disordered" evidence="1">
    <location>
        <begin position="354"/>
        <end position="417"/>
    </location>
</feature>
<reference evidence="2 3" key="1">
    <citation type="submission" date="2015-05" db="EMBL/GenBank/DDBJ databases">
        <authorList>
            <person name="Wang D.B."/>
            <person name="Wang M."/>
        </authorList>
    </citation>
    <scope>NUCLEOTIDE SEQUENCE [LARGE SCALE GENOMIC DNA]</scope>
    <source>
        <strain evidence="2">VL1</strain>
    </source>
</reference>
<feature type="region of interest" description="Disordered" evidence="1">
    <location>
        <begin position="53"/>
        <end position="117"/>
    </location>
</feature>